<gene>
    <name evidence="2" type="ORF">P171DRAFT_53793</name>
</gene>
<accession>A0A9P4PGZ6</accession>
<organism evidence="2 3">
    <name type="scientific">Karstenula rhodostoma CBS 690.94</name>
    <dbReference type="NCBI Taxonomy" id="1392251"/>
    <lineage>
        <taxon>Eukaryota</taxon>
        <taxon>Fungi</taxon>
        <taxon>Dikarya</taxon>
        <taxon>Ascomycota</taxon>
        <taxon>Pezizomycotina</taxon>
        <taxon>Dothideomycetes</taxon>
        <taxon>Pleosporomycetidae</taxon>
        <taxon>Pleosporales</taxon>
        <taxon>Massarineae</taxon>
        <taxon>Didymosphaeriaceae</taxon>
        <taxon>Karstenula</taxon>
    </lineage>
</organism>
<feature type="compositionally biased region" description="Polar residues" evidence="1">
    <location>
        <begin position="181"/>
        <end position="191"/>
    </location>
</feature>
<dbReference type="AlphaFoldDB" id="A0A9P4PGZ6"/>
<reference evidence="2" key="1">
    <citation type="journal article" date="2020" name="Stud. Mycol.">
        <title>101 Dothideomycetes genomes: a test case for predicting lifestyles and emergence of pathogens.</title>
        <authorList>
            <person name="Haridas S."/>
            <person name="Albert R."/>
            <person name="Binder M."/>
            <person name="Bloem J."/>
            <person name="Labutti K."/>
            <person name="Salamov A."/>
            <person name="Andreopoulos B."/>
            <person name="Baker S."/>
            <person name="Barry K."/>
            <person name="Bills G."/>
            <person name="Bluhm B."/>
            <person name="Cannon C."/>
            <person name="Castanera R."/>
            <person name="Culley D."/>
            <person name="Daum C."/>
            <person name="Ezra D."/>
            <person name="Gonzalez J."/>
            <person name="Henrissat B."/>
            <person name="Kuo A."/>
            <person name="Liang C."/>
            <person name="Lipzen A."/>
            <person name="Lutzoni F."/>
            <person name="Magnuson J."/>
            <person name="Mondo S."/>
            <person name="Nolan M."/>
            <person name="Ohm R."/>
            <person name="Pangilinan J."/>
            <person name="Park H.-J."/>
            <person name="Ramirez L."/>
            <person name="Alfaro M."/>
            <person name="Sun H."/>
            <person name="Tritt A."/>
            <person name="Yoshinaga Y."/>
            <person name="Zwiers L.-H."/>
            <person name="Turgeon B."/>
            <person name="Goodwin S."/>
            <person name="Spatafora J."/>
            <person name="Crous P."/>
            <person name="Grigoriev I."/>
        </authorList>
    </citation>
    <scope>NUCLEOTIDE SEQUENCE</scope>
    <source>
        <strain evidence="2">CBS 690.94</strain>
    </source>
</reference>
<comment type="caution">
    <text evidence="2">The sequence shown here is derived from an EMBL/GenBank/DDBJ whole genome shotgun (WGS) entry which is preliminary data.</text>
</comment>
<evidence type="ECO:0000313" key="2">
    <source>
        <dbReference type="EMBL" id="KAF2442998.1"/>
    </source>
</evidence>
<proteinExistence type="predicted"/>
<feature type="region of interest" description="Disordered" evidence="1">
    <location>
        <begin position="134"/>
        <end position="191"/>
    </location>
</feature>
<dbReference type="EMBL" id="MU001503">
    <property type="protein sequence ID" value="KAF2442998.1"/>
    <property type="molecule type" value="Genomic_DNA"/>
</dbReference>
<evidence type="ECO:0000313" key="3">
    <source>
        <dbReference type="Proteomes" id="UP000799764"/>
    </source>
</evidence>
<keyword evidence="3" id="KW-1185">Reference proteome</keyword>
<sequence>MWPSRRGWSWWAPLQGVVVAMHAAYREGFFIYCYSSCPGLKSSSDSPPLTWSSTRASWLLCTLHRPIALFPAIRNTVQPSPASLVSALHGIAKRGLANHPGQPRKSHSAVWRLDRNPRVLGALASYCRPAAPCSRPDSALHETPHPPQLAPSEPATRPARDLPAHLQFPSPPASSPWLPKSPQNSTYGHHR</sequence>
<name>A0A9P4PGZ6_9PLEO</name>
<protein>
    <submittedName>
        <fullName evidence="2">Uncharacterized protein</fullName>
    </submittedName>
</protein>
<dbReference type="Proteomes" id="UP000799764">
    <property type="component" value="Unassembled WGS sequence"/>
</dbReference>
<evidence type="ECO:0000256" key="1">
    <source>
        <dbReference type="SAM" id="MobiDB-lite"/>
    </source>
</evidence>